<dbReference type="EMBL" id="SMDR01000002">
    <property type="protein sequence ID" value="TNJ33880.1"/>
    <property type="molecule type" value="Genomic_DNA"/>
</dbReference>
<accession>A0A5C4RRR8</accession>
<dbReference type="OrthoDB" id="69243at2"/>
<dbReference type="InterPro" id="IPR041581">
    <property type="entry name" value="Glyoxalase_6"/>
</dbReference>
<dbReference type="PANTHER" id="PTHR35908:SF1">
    <property type="entry name" value="CONSERVED PROTEIN"/>
    <property type="match status" value="1"/>
</dbReference>
<dbReference type="AlphaFoldDB" id="A0A5C4RRR8"/>
<dbReference type="InterPro" id="IPR037523">
    <property type="entry name" value="VOC_core"/>
</dbReference>
<sequence length="129" mass="14026">MAHRSRLAGFIIDCEGGSLGAAADFWSQALGLPVTDPDEGGEDKYACLDGSALGLHIEVQKVQHPSRVHLDIESDDIEAEAARLVALGAKEVSRPRDGRWIVLEAPTGHRFCVVRARSRLHRNNANVHP</sequence>
<protein>
    <submittedName>
        <fullName evidence="2">VOC family protein</fullName>
    </submittedName>
</protein>
<dbReference type="CDD" id="cd06587">
    <property type="entry name" value="VOC"/>
    <property type="match status" value="1"/>
</dbReference>
<gene>
    <name evidence="2" type="ORF">E1B00_11160</name>
</gene>
<keyword evidence="3" id="KW-1185">Reference proteome</keyword>
<dbReference type="Proteomes" id="UP000305760">
    <property type="component" value="Unassembled WGS sequence"/>
</dbReference>
<dbReference type="Pfam" id="PF18029">
    <property type="entry name" value="Glyoxalase_6"/>
    <property type="match status" value="1"/>
</dbReference>
<dbReference type="PROSITE" id="PS51819">
    <property type="entry name" value="VOC"/>
    <property type="match status" value="1"/>
</dbReference>
<dbReference type="InterPro" id="IPR029068">
    <property type="entry name" value="Glyas_Bleomycin-R_OHBP_Dase"/>
</dbReference>
<proteinExistence type="predicted"/>
<dbReference type="Gene3D" id="3.10.180.10">
    <property type="entry name" value="2,3-Dihydroxybiphenyl 1,2-Dioxygenase, domain 1"/>
    <property type="match status" value="1"/>
</dbReference>
<reference evidence="2 3" key="1">
    <citation type="submission" date="2019-03" db="EMBL/GenBank/DDBJ databases">
        <title>Arenimonas daejeonensis sp. nov., isolated from compost.</title>
        <authorList>
            <person name="Jeon C.O."/>
        </authorList>
    </citation>
    <scope>NUCLEOTIDE SEQUENCE [LARGE SCALE GENOMIC DNA]</scope>
    <source>
        <strain evidence="2 3">R29</strain>
    </source>
</reference>
<comment type="caution">
    <text evidence="2">The sequence shown here is derived from an EMBL/GenBank/DDBJ whole genome shotgun (WGS) entry which is preliminary data.</text>
</comment>
<evidence type="ECO:0000313" key="3">
    <source>
        <dbReference type="Proteomes" id="UP000305760"/>
    </source>
</evidence>
<dbReference type="SUPFAM" id="SSF54593">
    <property type="entry name" value="Glyoxalase/Bleomycin resistance protein/Dihydroxybiphenyl dioxygenase"/>
    <property type="match status" value="1"/>
</dbReference>
<name>A0A5C4RRR8_9GAMM</name>
<evidence type="ECO:0000313" key="2">
    <source>
        <dbReference type="EMBL" id="TNJ33880.1"/>
    </source>
</evidence>
<dbReference type="PANTHER" id="PTHR35908">
    <property type="entry name" value="HYPOTHETICAL FUSION PROTEIN"/>
    <property type="match status" value="1"/>
</dbReference>
<evidence type="ECO:0000259" key="1">
    <source>
        <dbReference type="PROSITE" id="PS51819"/>
    </source>
</evidence>
<organism evidence="2 3">
    <name type="scientific">Arenimonas terrae</name>
    <dbReference type="NCBI Taxonomy" id="2546226"/>
    <lineage>
        <taxon>Bacteria</taxon>
        <taxon>Pseudomonadati</taxon>
        <taxon>Pseudomonadota</taxon>
        <taxon>Gammaproteobacteria</taxon>
        <taxon>Lysobacterales</taxon>
        <taxon>Lysobacteraceae</taxon>
        <taxon>Arenimonas</taxon>
    </lineage>
</organism>
<feature type="domain" description="VOC" evidence="1">
    <location>
        <begin position="6"/>
        <end position="116"/>
    </location>
</feature>
<dbReference type="RefSeq" id="WP_139448736.1">
    <property type="nucleotide sequence ID" value="NZ_SMDR01000002.1"/>
</dbReference>